<proteinExistence type="predicted"/>
<gene>
    <name evidence="1" type="ORF">HWQ14_15640</name>
</gene>
<evidence type="ECO:0008006" key="3">
    <source>
        <dbReference type="Google" id="ProtNLM"/>
    </source>
</evidence>
<evidence type="ECO:0000313" key="2">
    <source>
        <dbReference type="Proteomes" id="UP000509421"/>
    </source>
</evidence>
<evidence type="ECO:0000313" key="1">
    <source>
        <dbReference type="EMBL" id="QKZ99001.1"/>
    </source>
</evidence>
<dbReference type="EMBL" id="CP056117">
    <property type="protein sequence ID" value="QKZ99001.1"/>
    <property type="molecule type" value="Genomic_DNA"/>
</dbReference>
<name>A0A7H8UGG3_ENTCL</name>
<dbReference type="RefSeq" id="WP_148386554.1">
    <property type="nucleotide sequence ID" value="NZ_CP056117.1"/>
</dbReference>
<sequence length="97" mass="10418">MLEIYKKYEQDLVMDTDLLLHGMITGDLYVTNGHFAKIHGMVTGHIYVEPGGKIVIYGMSTGGLTNRGGIIEIYGSVTGGLHEESGDTLIHPGAKIG</sequence>
<accession>A0A7H8UGG3</accession>
<reference evidence="1 2" key="1">
    <citation type="submission" date="2020-06" db="EMBL/GenBank/DDBJ databases">
        <title>Long-read sequencing of DSM26481-BlokeschLab.</title>
        <authorList>
            <person name="Blokesch M."/>
        </authorList>
    </citation>
    <scope>NUCLEOTIDE SEQUENCE [LARGE SCALE GENOMIC DNA]</scope>
    <source>
        <strain evidence="1 2">DSM 26481</strain>
    </source>
</reference>
<dbReference type="AlphaFoldDB" id="A0A7H8UGG3"/>
<protein>
    <recommendedName>
        <fullName evidence="3">Polymer-forming cytoskeletal protein</fullName>
    </recommendedName>
</protein>
<dbReference type="Proteomes" id="UP000509421">
    <property type="component" value="Chromosome"/>
</dbReference>
<organism evidence="1 2">
    <name type="scientific">Enterobacter cloacae</name>
    <dbReference type="NCBI Taxonomy" id="550"/>
    <lineage>
        <taxon>Bacteria</taxon>
        <taxon>Pseudomonadati</taxon>
        <taxon>Pseudomonadota</taxon>
        <taxon>Gammaproteobacteria</taxon>
        <taxon>Enterobacterales</taxon>
        <taxon>Enterobacteriaceae</taxon>
        <taxon>Enterobacter</taxon>
        <taxon>Enterobacter cloacae complex</taxon>
    </lineage>
</organism>